<organism evidence="1 2">
    <name type="scientific">Terriglobus roseus</name>
    <dbReference type="NCBI Taxonomy" id="392734"/>
    <lineage>
        <taxon>Bacteria</taxon>
        <taxon>Pseudomonadati</taxon>
        <taxon>Acidobacteriota</taxon>
        <taxon>Terriglobia</taxon>
        <taxon>Terriglobales</taxon>
        <taxon>Acidobacteriaceae</taxon>
        <taxon>Terriglobus</taxon>
    </lineage>
</organism>
<name>A0A1G7Q5V6_9BACT</name>
<gene>
    <name evidence="1" type="ORF">SAMN05444167_3740</name>
</gene>
<proteinExistence type="predicted"/>
<protein>
    <submittedName>
        <fullName evidence="1">Uncharacterized protein</fullName>
    </submittedName>
</protein>
<keyword evidence="2" id="KW-1185">Reference proteome</keyword>
<dbReference type="AlphaFoldDB" id="A0A1G7Q5V6"/>
<accession>A0A1G7Q5V6</accession>
<evidence type="ECO:0000313" key="2">
    <source>
        <dbReference type="Proteomes" id="UP000182427"/>
    </source>
</evidence>
<evidence type="ECO:0000313" key="1">
    <source>
        <dbReference type="EMBL" id="SDF93329.1"/>
    </source>
</evidence>
<sequence length="85" mass="8946">MLNCSVFGVPDRAHHAQESKEKPMGLLDEVEKIAGAVVAVEGLKKVDSDPSILTEAAAAFAGYEGTGALKDFVNKEEGEGEKKEG</sequence>
<dbReference type="Proteomes" id="UP000182427">
    <property type="component" value="Chromosome I"/>
</dbReference>
<reference evidence="1 2" key="1">
    <citation type="submission" date="2016-10" db="EMBL/GenBank/DDBJ databases">
        <authorList>
            <person name="de Groot N.N."/>
        </authorList>
    </citation>
    <scope>NUCLEOTIDE SEQUENCE [LARGE SCALE GENOMIC DNA]</scope>
    <source>
        <strain evidence="1 2">GAS232</strain>
    </source>
</reference>
<dbReference type="EMBL" id="LT629690">
    <property type="protein sequence ID" value="SDF93329.1"/>
    <property type="molecule type" value="Genomic_DNA"/>
</dbReference>